<dbReference type="NCBIfam" id="TIGR00225">
    <property type="entry name" value="prc"/>
    <property type="match status" value="1"/>
</dbReference>
<dbReference type="SMART" id="SM00245">
    <property type="entry name" value="TSPc"/>
    <property type="match status" value="1"/>
</dbReference>
<dbReference type="GO" id="GO:0006508">
    <property type="term" value="P:proteolysis"/>
    <property type="evidence" value="ECO:0007669"/>
    <property type="project" value="UniProtKB-KW"/>
</dbReference>
<dbReference type="Gene3D" id="2.30.42.10">
    <property type="match status" value="1"/>
</dbReference>
<dbReference type="GO" id="GO:0030288">
    <property type="term" value="C:outer membrane-bounded periplasmic space"/>
    <property type="evidence" value="ECO:0007669"/>
    <property type="project" value="TreeGrafter"/>
</dbReference>
<proteinExistence type="inferred from homology"/>
<keyword evidence="4 5" id="KW-0720">Serine protease</keyword>
<keyword evidence="2 5" id="KW-0645">Protease</keyword>
<evidence type="ECO:0000256" key="3">
    <source>
        <dbReference type="ARBA" id="ARBA00022801"/>
    </source>
</evidence>
<protein>
    <submittedName>
        <fullName evidence="8">PDZ domain-containing protein</fullName>
    </submittedName>
</protein>
<dbReference type="SUPFAM" id="SSF50156">
    <property type="entry name" value="PDZ domain-like"/>
    <property type="match status" value="1"/>
</dbReference>
<dbReference type="InterPro" id="IPR001478">
    <property type="entry name" value="PDZ"/>
</dbReference>
<dbReference type="RefSeq" id="WP_160745014.1">
    <property type="nucleotide sequence ID" value="NZ_WTYK01000001.1"/>
</dbReference>
<reference evidence="8 9" key="1">
    <citation type="submission" date="2019-12" db="EMBL/GenBank/DDBJ databases">
        <title>Genomic-based taxomic classification of the family Erythrobacteraceae.</title>
        <authorList>
            <person name="Xu L."/>
        </authorList>
    </citation>
    <scope>NUCLEOTIDE SEQUENCE [LARGE SCALE GENOMIC DNA]</scope>
    <source>
        <strain evidence="8 9">MCCC 1K02066</strain>
    </source>
</reference>
<evidence type="ECO:0000256" key="2">
    <source>
        <dbReference type="ARBA" id="ARBA00022670"/>
    </source>
</evidence>
<dbReference type="GO" id="GO:0007165">
    <property type="term" value="P:signal transduction"/>
    <property type="evidence" value="ECO:0007669"/>
    <property type="project" value="TreeGrafter"/>
</dbReference>
<evidence type="ECO:0000256" key="6">
    <source>
        <dbReference type="SAM" id="SignalP"/>
    </source>
</evidence>
<feature type="domain" description="PDZ" evidence="7">
    <location>
        <begin position="87"/>
        <end position="152"/>
    </location>
</feature>
<dbReference type="Pfam" id="PF22694">
    <property type="entry name" value="CtpB_N-like"/>
    <property type="match status" value="1"/>
</dbReference>
<dbReference type="InterPro" id="IPR004447">
    <property type="entry name" value="Peptidase_S41A"/>
</dbReference>
<dbReference type="InterPro" id="IPR055210">
    <property type="entry name" value="CtpA/B_N"/>
</dbReference>
<evidence type="ECO:0000313" key="9">
    <source>
        <dbReference type="Proteomes" id="UP000469159"/>
    </source>
</evidence>
<dbReference type="SUPFAM" id="SSF52096">
    <property type="entry name" value="ClpP/crotonase"/>
    <property type="match status" value="1"/>
</dbReference>
<comment type="similarity">
    <text evidence="1 5">Belongs to the peptidase S41A family.</text>
</comment>
<name>A0A6I4UMB1_9SPHN</name>
<dbReference type="CDD" id="cd07560">
    <property type="entry name" value="Peptidase_S41_CPP"/>
    <property type="match status" value="1"/>
</dbReference>
<gene>
    <name evidence="8" type="ORF">GRI75_00650</name>
</gene>
<evidence type="ECO:0000256" key="1">
    <source>
        <dbReference type="ARBA" id="ARBA00009179"/>
    </source>
</evidence>
<evidence type="ECO:0000259" key="7">
    <source>
        <dbReference type="PROSITE" id="PS50106"/>
    </source>
</evidence>
<dbReference type="EMBL" id="WTYK01000001">
    <property type="protein sequence ID" value="MXP40151.1"/>
    <property type="molecule type" value="Genomic_DNA"/>
</dbReference>
<sequence length="444" mass="48288">MKFAPHLRAAALLSAVALLPATTAGLAQVESRVSPEFSKLFATYQRIKTSYVEEVSDEVLIRGAIDGMLAALDPHSAYLEGASFQRLTTMIDGKYQGLGISVQMDESTVKVVSPFKGSPAEKAGIKAGDFITHIDGKLIYGLELDEAVEQMRGEAGTSVRLSIIRPGREEPFDVTVTRGVIELEPVTHELKDGNIGYISVNEFSRDVGNDVNASLKALRTEAGGRLGGLILDLRRNPGGSLDEAVALSDLFLSKGQIVSQRGRSRRDTIYYDAESVFRGDVAEGTPMIVLIDAGSASASEIVAGALQDQRRAVVMGERSFGKGSVQSLLPLTRESALKLTTARYYTPSGRAVQEGGIEPDIRVPQLSDPDAALRAKYTYRESDLRRHLVNEVDLEDEALEVDTKEDPRFTATAEELEKQGIEDFQLHYAVQTLRRTGSVLTAKR</sequence>
<dbReference type="PROSITE" id="PS50106">
    <property type="entry name" value="PDZ"/>
    <property type="match status" value="1"/>
</dbReference>
<dbReference type="InterPro" id="IPR029045">
    <property type="entry name" value="ClpP/crotonase-like_dom_sf"/>
</dbReference>
<dbReference type="Pfam" id="PF17820">
    <property type="entry name" value="PDZ_6"/>
    <property type="match status" value="1"/>
</dbReference>
<keyword evidence="6" id="KW-0732">Signal</keyword>
<dbReference type="Pfam" id="PF03572">
    <property type="entry name" value="Peptidase_S41"/>
    <property type="match status" value="1"/>
</dbReference>
<dbReference type="SMART" id="SM00228">
    <property type="entry name" value="PDZ"/>
    <property type="match status" value="1"/>
</dbReference>
<dbReference type="CDD" id="cd06782">
    <property type="entry name" value="cpPDZ_CPP-like"/>
    <property type="match status" value="1"/>
</dbReference>
<dbReference type="InterPro" id="IPR036034">
    <property type="entry name" value="PDZ_sf"/>
</dbReference>
<dbReference type="PANTHER" id="PTHR32060:SF30">
    <property type="entry name" value="CARBOXY-TERMINAL PROCESSING PROTEASE CTPA"/>
    <property type="match status" value="1"/>
</dbReference>
<dbReference type="GO" id="GO:0004175">
    <property type="term" value="F:endopeptidase activity"/>
    <property type="evidence" value="ECO:0007669"/>
    <property type="project" value="TreeGrafter"/>
</dbReference>
<dbReference type="AlphaFoldDB" id="A0A6I4UMB1"/>
<comment type="caution">
    <text evidence="8">The sequence shown here is derived from an EMBL/GenBank/DDBJ whole genome shotgun (WGS) entry which is preliminary data.</text>
</comment>
<evidence type="ECO:0000256" key="4">
    <source>
        <dbReference type="ARBA" id="ARBA00022825"/>
    </source>
</evidence>
<dbReference type="FunFam" id="2.30.42.10:FF:000063">
    <property type="entry name" value="Peptidase, S41 family"/>
    <property type="match status" value="1"/>
</dbReference>
<feature type="signal peptide" evidence="6">
    <location>
        <begin position="1"/>
        <end position="27"/>
    </location>
</feature>
<dbReference type="PANTHER" id="PTHR32060">
    <property type="entry name" value="TAIL-SPECIFIC PROTEASE"/>
    <property type="match status" value="1"/>
</dbReference>
<dbReference type="GO" id="GO:0008236">
    <property type="term" value="F:serine-type peptidase activity"/>
    <property type="evidence" value="ECO:0007669"/>
    <property type="project" value="UniProtKB-KW"/>
</dbReference>
<evidence type="ECO:0000313" key="8">
    <source>
        <dbReference type="EMBL" id="MXP40151.1"/>
    </source>
</evidence>
<feature type="chain" id="PRO_5026193720" evidence="6">
    <location>
        <begin position="28"/>
        <end position="444"/>
    </location>
</feature>
<dbReference type="InterPro" id="IPR041489">
    <property type="entry name" value="PDZ_6"/>
</dbReference>
<organism evidence="8 9">
    <name type="scientific">Croceibacterium soli</name>
    <dbReference type="NCBI Taxonomy" id="1739690"/>
    <lineage>
        <taxon>Bacteria</taxon>
        <taxon>Pseudomonadati</taxon>
        <taxon>Pseudomonadota</taxon>
        <taxon>Alphaproteobacteria</taxon>
        <taxon>Sphingomonadales</taxon>
        <taxon>Erythrobacteraceae</taxon>
        <taxon>Croceibacterium</taxon>
    </lineage>
</organism>
<keyword evidence="3 5" id="KW-0378">Hydrolase</keyword>
<dbReference type="Gene3D" id="3.90.226.10">
    <property type="entry name" value="2-enoyl-CoA Hydratase, Chain A, domain 1"/>
    <property type="match status" value="1"/>
</dbReference>
<accession>A0A6I4UMB1</accession>
<evidence type="ECO:0000256" key="5">
    <source>
        <dbReference type="RuleBase" id="RU004404"/>
    </source>
</evidence>
<dbReference type="Gene3D" id="3.30.750.44">
    <property type="match status" value="1"/>
</dbReference>
<keyword evidence="9" id="KW-1185">Reference proteome</keyword>
<dbReference type="InterPro" id="IPR005151">
    <property type="entry name" value="Tail-specific_protease"/>
</dbReference>
<dbReference type="Proteomes" id="UP000469159">
    <property type="component" value="Unassembled WGS sequence"/>
</dbReference>
<dbReference type="OrthoDB" id="9812068at2"/>